<organism evidence="3 4">
    <name type="scientific">Neofusicoccum ribis</name>
    <dbReference type="NCBI Taxonomy" id="45134"/>
    <lineage>
        <taxon>Eukaryota</taxon>
        <taxon>Fungi</taxon>
        <taxon>Dikarya</taxon>
        <taxon>Ascomycota</taxon>
        <taxon>Pezizomycotina</taxon>
        <taxon>Dothideomycetes</taxon>
        <taxon>Dothideomycetes incertae sedis</taxon>
        <taxon>Botryosphaeriales</taxon>
        <taxon>Botryosphaeriaceae</taxon>
        <taxon>Neofusicoccum</taxon>
    </lineage>
</organism>
<comment type="caution">
    <text evidence="3">The sequence shown here is derived from an EMBL/GenBank/DDBJ whole genome shotgun (WGS) entry which is preliminary data.</text>
</comment>
<evidence type="ECO:0000256" key="1">
    <source>
        <dbReference type="SAM" id="Coils"/>
    </source>
</evidence>
<feature type="coiled-coil region" evidence="1">
    <location>
        <begin position="255"/>
        <end position="304"/>
    </location>
</feature>
<dbReference type="Proteomes" id="UP001521116">
    <property type="component" value="Unassembled WGS sequence"/>
</dbReference>
<feature type="region of interest" description="Disordered" evidence="2">
    <location>
        <begin position="208"/>
        <end position="245"/>
    </location>
</feature>
<gene>
    <name evidence="3" type="ORF">SLS56_011167</name>
</gene>
<evidence type="ECO:0000313" key="3">
    <source>
        <dbReference type="EMBL" id="KAL1617001.1"/>
    </source>
</evidence>
<dbReference type="EMBL" id="JAJVDC020000244">
    <property type="protein sequence ID" value="KAL1617001.1"/>
    <property type="molecule type" value="Genomic_DNA"/>
</dbReference>
<protein>
    <submittedName>
        <fullName evidence="3">Uncharacterized protein</fullName>
    </submittedName>
</protein>
<keyword evidence="1" id="KW-0175">Coiled coil</keyword>
<evidence type="ECO:0000256" key="2">
    <source>
        <dbReference type="SAM" id="MobiDB-lite"/>
    </source>
</evidence>
<sequence>MAAAEPPSFVQRNVPAVVSWSPDNDSSDGKRYLGYTYGVPPCPVTFDMHVDPARNLGFFRLCIPVGMKGRKGKTSVFLFLPPEHVASLDVVPTSEIPEPFLQTLSRSEDASMSLNAIGLRFALSKPPPVIVPRGTGIHPKTDSYAKILADLFVVYVSGKAVPKARVDEARTRPLRSLPGESRVDRLYDGKGGKAIGWENLCLHAGEEPPSYRQVGPPPPATQKTRGKKRKKRDASSSSSDGEDHASLAASIAQLKALHERDVAALRAEAREREQRFEQRLAEAQQQLDDRLRAVAAELDEQIEERFAECLDEAADVAAVQVDEHLTYVKDELHDAVAAEMRNVEDEVKRHLCDTPITLSFENSRSAPFKLQFEV</sequence>
<accession>A0ABR3SD12</accession>
<proteinExistence type="predicted"/>
<name>A0ABR3SD12_9PEZI</name>
<keyword evidence="4" id="KW-1185">Reference proteome</keyword>
<evidence type="ECO:0000313" key="4">
    <source>
        <dbReference type="Proteomes" id="UP001521116"/>
    </source>
</evidence>
<reference evidence="3 4" key="1">
    <citation type="submission" date="2024-02" db="EMBL/GenBank/DDBJ databases">
        <title>De novo assembly and annotation of 12 fungi associated with fruit tree decline syndrome in Ontario, Canada.</title>
        <authorList>
            <person name="Sulman M."/>
            <person name="Ellouze W."/>
            <person name="Ilyukhin E."/>
        </authorList>
    </citation>
    <scope>NUCLEOTIDE SEQUENCE [LARGE SCALE GENOMIC DNA]</scope>
    <source>
        <strain evidence="3 4">M1-105</strain>
    </source>
</reference>